<keyword evidence="1" id="KW-0472">Membrane</keyword>
<gene>
    <name evidence="2" type="ORF">B0H63DRAFT_278975</name>
</gene>
<feature type="transmembrane region" description="Helical" evidence="1">
    <location>
        <begin position="146"/>
        <end position="164"/>
    </location>
</feature>
<keyword evidence="1" id="KW-0812">Transmembrane</keyword>
<reference evidence="2" key="1">
    <citation type="journal article" date="2023" name="Mol. Phylogenet. Evol.">
        <title>Genome-scale phylogeny and comparative genomics of the fungal order Sordariales.</title>
        <authorList>
            <person name="Hensen N."/>
            <person name="Bonometti L."/>
            <person name="Westerberg I."/>
            <person name="Brannstrom I.O."/>
            <person name="Guillou S."/>
            <person name="Cros-Aarteil S."/>
            <person name="Calhoun S."/>
            <person name="Haridas S."/>
            <person name="Kuo A."/>
            <person name="Mondo S."/>
            <person name="Pangilinan J."/>
            <person name="Riley R."/>
            <person name="LaButti K."/>
            <person name="Andreopoulos B."/>
            <person name="Lipzen A."/>
            <person name="Chen C."/>
            <person name="Yan M."/>
            <person name="Daum C."/>
            <person name="Ng V."/>
            <person name="Clum A."/>
            <person name="Steindorff A."/>
            <person name="Ohm R.A."/>
            <person name="Martin F."/>
            <person name="Silar P."/>
            <person name="Natvig D.O."/>
            <person name="Lalanne C."/>
            <person name="Gautier V."/>
            <person name="Ament-Velasquez S.L."/>
            <person name="Kruys A."/>
            <person name="Hutchinson M.I."/>
            <person name="Powell A.J."/>
            <person name="Barry K."/>
            <person name="Miller A.N."/>
            <person name="Grigoriev I.V."/>
            <person name="Debuchy R."/>
            <person name="Gladieux P."/>
            <person name="Hiltunen Thoren M."/>
            <person name="Johannesson H."/>
        </authorList>
    </citation>
    <scope>NUCLEOTIDE SEQUENCE</scope>
    <source>
        <strain evidence="2">CBS 232.78</strain>
    </source>
</reference>
<dbReference type="Proteomes" id="UP001285441">
    <property type="component" value="Unassembled WGS sequence"/>
</dbReference>
<evidence type="ECO:0000313" key="2">
    <source>
        <dbReference type="EMBL" id="KAK3375428.1"/>
    </source>
</evidence>
<dbReference type="AlphaFoldDB" id="A0AAE0KEP5"/>
<comment type="caution">
    <text evidence="2">The sequence shown here is derived from an EMBL/GenBank/DDBJ whole genome shotgun (WGS) entry which is preliminary data.</text>
</comment>
<protein>
    <submittedName>
        <fullName evidence="2">Uncharacterized protein</fullName>
    </submittedName>
</protein>
<keyword evidence="1" id="KW-1133">Transmembrane helix</keyword>
<evidence type="ECO:0000313" key="3">
    <source>
        <dbReference type="Proteomes" id="UP001285441"/>
    </source>
</evidence>
<name>A0AAE0KEP5_9PEZI</name>
<dbReference type="EMBL" id="JAULSW010000007">
    <property type="protein sequence ID" value="KAK3375428.1"/>
    <property type="molecule type" value="Genomic_DNA"/>
</dbReference>
<proteinExistence type="predicted"/>
<evidence type="ECO:0000256" key="1">
    <source>
        <dbReference type="SAM" id="Phobius"/>
    </source>
</evidence>
<feature type="transmembrane region" description="Helical" evidence="1">
    <location>
        <begin position="105"/>
        <end position="126"/>
    </location>
</feature>
<sequence>MLGNKGATKSLVHRCSHPDSETQHSFIIYSVFWFVPRHLYTVASFAPNLETAICYVPTVHTVQYTAQQMWFRNTEHGVPKLQNTQPAGTSFLESRAQTNIYNYSTWLAPFFGLFPLPIALCAHYPATGPLVIKEERETTIRYLPTNLVVVCIGVSIPFIYQVYIQSEI</sequence>
<reference evidence="2" key="2">
    <citation type="submission" date="2023-06" db="EMBL/GenBank/DDBJ databases">
        <authorList>
            <consortium name="Lawrence Berkeley National Laboratory"/>
            <person name="Haridas S."/>
            <person name="Hensen N."/>
            <person name="Bonometti L."/>
            <person name="Westerberg I."/>
            <person name="Brannstrom I.O."/>
            <person name="Guillou S."/>
            <person name="Cros-Aarteil S."/>
            <person name="Calhoun S."/>
            <person name="Kuo A."/>
            <person name="Mondo S."/>
            <person name="Pangilinan J."/>
            <person name="Riley R."/>
            <person name="LaButti K."/>
            <person name="Andreopoulos B."/>
            <person name="Lipzen A."/>
            <person name="Chen C."/>
            <person name="Yanf M."/>
            <person name="Daum C."/>
            <person name="Ng V."/>
            <person name="Clum A."/>
            <person name="Steindorff A."/>
            <person name="Ohm R."/>
            <person name="Martin F."/>
            <person name="Silar P."/>
            <person name="Natvig D."/>
            <person name="Lalanne C."/>
            <person name="Gautier V."/>
            <person name="Ament-velasquez S.L."/>
            <person name="Kruys A."/>
            <person name="Hutchinson M.I."/>
            <person name="Powell A.J."/>
            <person name="Barry K."/>
            <person name="Miller A.N."/>
            <person name="Grigoriev I.V."/>
            <person name="Debuchy R."/>
            <person name="Gladieux P."/>
            <person name="Thoren M.H."/>
            <person name="Johannesson H."/>
        </authorList>
    </citation>
    <scope>NUCLEOTIDE SEQUENCE</scope>
    <source>
        <strain evidence="2">CBS 232.78</strain>
    </source>
</reference>
<accession>A0AAE0KEP5</accession>
<organism evidence="2 3">
    <name type="scientific">Podospora didyma</name>
    <dbReference type="NCBI Taxonomy" id="330526"/>
    <lineage>
        <taxon>Eukaryota</taxon>
        <taxon>Fungi</taxon>
        <taxon>Dikarya</taxon>
        <taxon>Ascomycota</taxon>
        <taxon>Pezizomycotina</taxon>
        <taxon>Sordariomycetes</taxon>
        <taxon>Sordariomycetidae</taxon>
        <taxon>Sordariales</taxon>
        <taxon>Podosporaceae</taxon>
        <taxon>Podospora</taxon>
    </lineage>
</organism>
<keyword evidence="3" id="KW-1185">Reference proteome</keyword>